<feature type="domain" description="Iron-binding zinc finger CDGSH type" evidence="5">
    <location>
        <begin position="34"/>
        <end position="78"/>
    </location>
</feature>
<evidence type="ECO:0000313" key="6">
    <source>
        <dbReference type="EMBL" id="GAA3697095.1"/>
    </source>
</evidence>
<accession>A0ABP7CZU5</accession>
<keyword evidence="4" id="KW-0411">Iron-sulfur</keyword>
<dbReference type="Pfam" id="PF09360">
    <property type="entry name" value="zf-CDGSH"/>
    <property type="match status" value="1"/>
</dbReference>
<comment type="caution">
    <text evidence="6">The sequence shown here is derived from an EMBL/GenBank/DDBJ whole genome shotgun (WGS) entry which is preliminary data.</text>
</comment>
<dbReference type="InterPro" id="IPR042216">
    <property type="entry name" value="MitoNEET_CISD"/>
</dbReference>
<keyword evidence="3" id="KW-0408">Iron</keyword>
<evidence type="ECO:0000256" key="3">
    <source>
        <dbReference type="ARBA" id="ARBA00023004"/>
    </source>
</evidence>
<dbReference type="Proteomes" id="UP001500051">
    <property type="component" value="Unassembled WGS sequence"/>
</dbReference>
<evidence type="ECO:0000259" key="5">
    <source>
        <dbReference type="SMART" id="SM00704"/>
    </source>
</evidence>
<dbReference type="SMART" id="SM00704">
    <property type="entry name" value="ZnF_CDGSH"/>
    <property type="match status" value="1"/>
</dbReference>
<protein>
    <recommendedName>
        <fullName evidence="5">Iron-binding zinc finger CDGSH type domain-containing protein</fullName>
    </recommendedName>
</protein>
<organism evidence="6 7">
    <name type="scientific">Microlunatus aurantiacus</name>
    <dbReference type="NCBI Taxonomy" id="446786"/>
    <lineage>
        <taxon>Bacteria</taxon>
        <taxon>Bacillati</taxon>
        <taxon>Actinomycetota</taxon>
        <taxon>Actinomycetes</taxon>
        <taxon>Propionibacteriales</taxon>
        <taxon>Propionibacteriaceae</taxon>
        <taxon>Microlunatus</taxon>
    </lineage>
</organism>
<keyword evidence="7" id="KW-1185">Reference proteome</keyword>
<evidence type="ECO:0000256" key="4">
    <source>
        <dbReference type="ARBA" id="ARBA00023014"/>
    </source>
</evidence>
<sequence>MTGGADRSTPERDVAAVAAGVTITVCPDGPLLVRGPAEVQTADGERVEHARRVIALCRCGRSRLKPLCDGSHRLNHFRDPASADQLDRALNHATPASPGADRG</sequence>
<evidence type="ECO:0000256" key="1">
    <source>
        <dbReference type="ARBA" id="ARBA00022714"/>
    </source>
</evidence>
<proteinExistence type="predicted"/>
<dbReference type="EMBL" id="BAAAYX010000003">
    <property type="protein sequence ID" value="GAA3697095.1"/>
    <property type="molecule type" value="Genomic_DNA"/>
</dbReference>
<evidence type="ECO:0000313" key="7">
    <source>
        <dbReference type="Proteomes" id="UP001500051"/>
    </source>
</evidence>
<keyword evidence="1" id="KW-0001">2Fe-2S</keyword>
<dbReference type="InterPro" id="IPR018967">
    <property type="entry name" value="FeS-contain_CDGSH-typ"/>
</dbReference>
<name>A0ABP7CZU5_9ACTN</name>
<keyword evidence="2" id="KW-0479">Metal-binding</keyword>
<gene>
    <name evidence="6" type="ORF">GCM10022204_11300</name>
</gene>
<reference evidence="7" key="1">
    <citation type="journal article" date="2019" name="Int. J. Syst. Evol. Microbiol.">
        <title>The Global Catalogue of Microorganisms (GCM) 10K type strain sequencing project: providing services to taxonomists for standard genome sequencing and annotation.</title>
        <authorList>
            <consortium name="The Broad Institute Genomics Platform"/>
            <consortium name="The Broad Institute Genome Sequencing Center for Infectious Disease"/>
            <person name="Wu L."/>
            <person name="Ma J."/>
        </authorList>
    </citation>
    <scope>NUCLEOTIDE SEQUENCE [LARGE SCALE GENOMIC DNA]</scope>
    <source>
        <strain evidence="7">JCM 16548</strain>
    </source>
</reference>
<dbReference type="Gene3D" id="3.40.5.90">
    <property type="entry name" value="CDGSH iron-sulfur domain, mitoNEET-type"/>
    <property type="match status" value="1"/>
</dbReference>
<dbReference type="RefSeq" id="WP_344811327.1">
    <property type="nucleotide sequence ID" value="NZ_BAAAYX010000003.1"/>
</dbReference>
<evidence type="ECO:0000256" key="2">
    <source>
        <dbReference type="ARBA" id="ARBA00022723"/>
    </source>
</evidence>